<keyword evidence="3" id="KW-0805">Transcription regulation</keyword>
<name>F2JW36_MARM1</name>
<dbReference type="PATRIC" id="fig|717774.3.peg.3828"/>
<dbReference type="InterPro" id="IPR027417">
    <property type="entry name" value="P-loop_NTPase"/>
</dbReference>
<dbReference type="InterPro" id="IPR025943">
    <property type="entry name" value="Sigma_54_int_dom_ATP-bd_2"/>
</dbReference>
<dbReference type="Pfam" id="PF25601">
    <property type="entry name" value="AAA_lid_14"/>
    <property type="match status" value="1"/>
</dbReference>
<keyword evidence="4" id="KW-0238">DNA-binding</keyword>
<evidence type="ECO:0000259" key="6">
    <source>
        <dbReference type="PROSITE" id="PS50045"/>
    </source>
</evidence>
<dbReference type="SMART" id="SM00989">
    <property type="entry name" value="V4R"/>
    <property type="match status" value="1"/>
</dbReference>
<keyword evidence="8" id="KW-1185">Reference proteome</keyword>
<dbReference type="FunFam" id="3.40.50.300:FF:000006">
    <property type="entry name" value="DNA-binding transcriptional regulator NtrC"/>
    <property type="match status" value="1"/>
</dbReference>
<keyword evidence="2" id="KW-0067">ATP-binding</keyword>
<dbReference type="SUPFAM" id="SSF46689">
    <property type="entry name" value="Homeodomain-like"/>
    <property type="match status" value="1"/>
</dbReference>
<dbReference type="Gene3D" id="1.10.10.60">
    <property type="entry name" value="Homeodomain-like"/>
    <property type="match status" value="1"/>
</dbReference>
<evidence type="ECO:0000313" key="8">
    <source>
        <dbReference type="Proteomes" id="UP000001062"/>
    </source>
</evidence>
<keyword evidence="1" id="KW-0547">Nucleotide-binding</keyword>
<dbReference type="Gene3D" id="1.10.8.60">
    <property type="match status" value="1"/>
</dbReference>
<reference evidence="7 8" key="1">
    <citation type="journal article" date="2012" name="Stand. Genomic Sci.">
        <title>Complete genome sequence of the melanogenic marine bacterium Marinomonas mediterranea type strain (MMB-1(T)).</title>
        <authorList>
            <person name="Lucas-Elio P."/>
            <person name="Goodwin L."/>
            <person name="Woyke T."/>
            <person name="Pitluck S."/>
            <person name="Nolan M."/>
            <person name="Kyrpides N.C."/>
            <person name="Detter J.C."/>
            <person name="Copeland A."/>
            <person name="Teshima H."/>
            <person name="Bruce D."/>
            <person name="Detter C."/>
            <person name="Tapia R."/>
            <person name="Han S."/>
            <person name="Land M.L."/>
            <person name="Ivanova N."/>
            <person name="Mikhailova N."/>
            <person name="Johnston A.W."/>
            <person name="Sanchez-Amat A."/>
        </authorList>
    </citation>
    <scope>NUCLEOTIDE SEQUENCE [LARGE SCALE GENOMIC DNA]</scope>
    <source>
        <strain evidence="8">ATCC 700492 / JCM 21426 / NBRC 103028 / MMB-1</strain>
    </source>
</reference>
<dbReference type="Gene3D" id="3.40.50.300">
    <property type="entry name" value="P-loop containing nucleotide triphosphate hydrolases"/>
    <property type="match status" value="1"/>
</dbReference>
<sequence length="606" mass="67253">MTRSERISLAELTQSRDKSALKGSSRNFESQHSPTLKDLTESLHFSPGDGRIWLEDQRMLLIHSSSFGFMRSELIDTLGYEKSRGLFTRTGYMSGMRDAELVRNQWSDSDPVSMFSAGTRLHGLEGVVKVETVHFEFDTDKGLYEGEFIWHHSTEVEEHITHFGKSPHPVCWMELGYAMGYVSGLVGTLVVFREVECAAMGHDVCRVIGKSAELWSDIEEDLRYLNTAKDAPQSQANTAAVESKVNEETTADLPDFSPTHSPTIEILKHNKMIGVSAAFNTAYQAISKVAPTQATVLFSGESGVGKELFANSVHSLSPRKDAPFVAFNCAAIPDNLMEAELFGVEKGAYTGANTSRPGRFERANGGTLFLDEIGDLNASGQSKLLRVLQEKEIERVGGTRSIKVDVRVIAATNVDLIEAVRNGEFREDLYFRLNVYPISLPPLRERRADIPLLTSYFYQHFCKLHQRSPSGITQSATRALLNYRFPGNIRELQNLIERGVIATEDGNPVDLAHLFQNEEISPAETLFSISSNGELKNAHTSLTNSPTSLLDTLHNLTGSNEALDLEMLEQQILSDAVTEANGNLSEAARRVGLSRPQLAYRIKKFK</sequence>
<evidence type="ECO:0000256" key="3">
    <source>
        <dbReference type="ARBA" id="ARBA00023015"/>
    </source>
</evidence>
<dbReference type="Pfam" id="PF02830">
    <property type="entry name" value="V4R"/>
    <property type="match status" value="1"/>
</dbReference>
<dbReference type="PROSITE" id="PS00688">
    <property type="entry name" value="SIGMA54_INTERACT_3"/>
    <property type="match status" value="1"/>
</dbReference>
<dbReference type="InterPro" id="IPR024096">
    <property type="entry name" value="NO_sig/Golgi_transp_ligand-bd"/>
</dbReference>
<dbReference type="GO" id="GO:0043565">
    <property type="term" value="F:sequence-specific DNA binding"/>
    <property type="evidence" value="ECO:0007669"/>
    <property type="project" value="InterPro"/>
</dbReference>
<organism evidence="7 8">
    <name type="scientific">Marinomonas mediterranea (strain ATCC 700492 / JCM 21426 / NBRC 103028 / MMB-1)</name>
    <dbReference type="NCBI Taxonomy" id="717774"/>
    <lineage>
        <taxon>Bacteria</taxon>
        <taxon>Pseudomonadati</taxon>
        <taxon>Pseudomonadota</taxon>
        <taxon>Gammaproteobacteria</taxon>
        <taxon>Oceanospirillales</taxon>
        <taxon>Oceanospirillaceae</taxon>
        <taxon>Marinomonas</taxon>
    </lineage>
</organism>
<evidence type="ECO:0000256" key="4">
    <source>
        <dbReference type="ARBA" id="ARBA00023125"/>
    </source>
</evidence>
<dbReference type="Proteomes" id="UP000001062">
    <property type="component" value="Chromosome"/>
</dbReference>
<dbReference type="STRING" id="717774.Marme_3714"/>
<dbReference type="Pfam" id="PF02954">
    <property type="entry name" value="HTH_8"/>
    <property type="match status" value="1"/>
</dbReference>
<dbReference type="InterPro" id="IPR002197">
    <property type="entry name" value="HTH_Fis"/>
</dbReference>
<dbReference type="SUPFAM" id="SSF111126">
    <property type="entry name" value="Ligand-binding domain in the NO signalling and Golgi transport"/>
    <property type="match status" value="1"/>
</dbReference>
<dbReference type="PROSITE" id="PS50045">
    <property type="entry name" value="SIGMA54_INTERACT_4"/>
    <property type="match status" value="1"/>
</dbReference>
<dbReference type="InterPro" id="IPR025944">
    <property type="entry name" value="Sigma_54_int_dom_CS"/>
</dbReference>
<dbReference type="KEGG" id="mme:Marme_3714"/>
<dbReference type="GO" id="GO:0006355">
    <property type="term" value="P:regulation of DNA-templated transcription"/>
    <property type="evidence" value="ECO:0007669"/>
    <property type="project" value="InterPro"/>
</dbReference>
<dbReference type="PROSITE" id="PS00676">
    <property type="entry name" value="SIGMA54_INTERACT_2"/>
    <property type="match status" value="1"/>
</dbReference>
<dbReference type="AlphaFoldDB" id="F2JW36"/>
<dbReference type="InterPro" id="IPR003593">
    <property type="entry name" value="AAA+_ATPase"/>
</dbReference>
<evidence type="ECO:0000256" key="5">
    <source>
        <dbReference type="ARBA" id="ARBA00023163"/>
    </source>
</evidence>
<evidence type="ECO:0000256" key="1">
    <source>
        <dbReference type="ARBA" id="ARBA00022741"/>
    </source>
</evidence>
<dbReference type="PROSITE" id="PS00675">
    <property type="entry name" value="SIGMA54_INTERACT_1"/>
    <property type="match status" value="1"/>
</dbReference>
<dbReference type="Pfam" id="PF06505">
    <property type="entry name" value="XylR_N"/>
    <property type="match status" value="1"/>
</dbReference>
<dbReference type="OrthoDB" id="9804019at2"/>
<dbReference type="PANTHER" id="PTHR32071">
    <property type="entry name" value="TRANSCRIPTIONAL REGULATORY PROTEIN"/>
    <property type="match status" value="1"/>
</dbReference>
<dbReference type="InterPro" id="IPR009057">
    <property type="entry name" value="Homeodomain-like_sf"/>
</dbReference>
<dbReference type="Pfam" id="PF00158">
    <property type="entry name" value="Sigma54_activat"/>
    <property type="match status" value="1"/>
</dbReference>
<evidence type="ECO:0000256" key="2">
    <source>
        <dbReference type="ARBA" id="ARBA00022840"/>
    </source>
</evidence>
<dbReference type="HOGENOM" id="CLU_000445_119_2_6"/>
<dbReference type="InterPro" id="IPR002078">
    <property type="entry name" value="Sigma_54_int"/>
</dbReference>
<dbReference type="InterPro" id="IPR010523">
    <property type="entry name" value="XylR_N"/>
</dbReference>
<feature type="domain" description="Sigma-54 factor interaction" evidence="6">
    <location>
        <begin position="272"/>
        <end position="501"/>
    </location>
</feature>
<dbReference type="SUPFAM" id="SSF52540">
    <property type="entry name" value="P-loop containing nucleoside triphosphate hydrolases"/>
    <property type="match status" value="1"/>
</dbReference>
<dbReference type="InterPro" id="IPR004096">
    <property type="entry name" value="V4R"/>
</dbReference>
<dbReference type="PRINTS" id="PR01590">
    <property type="entry name" value="HTHFIS"/>
</dbReference>
<dbReference type="CDD" id="cd00009">
    <property type="entry name" value="AAA"/>
    <property type="match status" value="1"/>
</dbReference>
<accession>F2JW36</accession>
<proteinExistence type="predicted"/>
<dbReference type="InterPro" id="IPR025662">
    <property type="entry name" value="Sigma_54_int_dom_ATP-bd_1"/>
</dbReference>
<gene>
    <name evidence="7" type="ordered locus">Marme_3714</name>
</gene>
<dbReference type="GO" id="GO:0005524">
    <property type="term" value="F:ATP binding"/>
    <property type="evidence" value="ECO:0007669"/>
    <property type="project" value="UniProtKB-KW"/>
</dbReference>
<dbReference type="Gene3D" id="3.30.1380.20">
    <property type="entry name" value="Trafficking protein particle complex subunit 3"/>
    <property type="match status" value="1"/>
</dbReference>
<dbReference type="InterPro" id="IPR058031">
    <property type="entry name" value="AAA_lid_NorR"/>
</dbReference>
<dbReference type="PANTHER" id="PTHR32071:SF113">
    <property type="entry name" value="ALGINATE BIOSYNTHESIS TRANSCRIPTIONAL REGULATORY PROTEIN ALGB"/>
    <property type="match status" value="1"/>
</dbReference>
<protein>
    <submittedName>
        <fullName evidence="7">Sigma54 specific transcriptional regulator, Fis family</fullName>
    </submittedName>
</protein>
<dbReference type="eggNOG" id="COG2204">
    <property type="taxonomic scope" value="Bacteria"/>
</dbReference>
<dbReference type="EMBL" id="CP002583">
    <property type="protein sequence ID" value="ADZ92924.1"/>
    <property type="molecule type" value="Genomic_DNA"/>
</dbReference>
<dbReference type="RefSeq" id="WP_013662826.1">
    <property type="nucleotide sequence ID" value="NC_015276.1"/>
</dbReference>
<evidence type="ECO:0000313" key="7">
    <source>
        <dbReference type="EMBL" id="ADZ92924.1"/>
    </source>
</evidence>
<keyword evidence="5" id="KW-0804">Transcription</keyword>
<dbReference type="SMART" id="SM00382">
    <property type="entry name" value="AAA"/>
    <property type="match status" value="1"/>
</dbReference>